<feature type="compositionally biased region" description="Low complexity" evidence="13">
    <location>
        <begin position="234"/>
        <end position="255"/>
    </location>
</feature>
<dbReference type="SUPFAM" id="SSF50249">
    <property type="entry name" value="Nucleic acid-binding proteins"/>
    <property type="match status" value="4"/>
</dbReference>
<feature type="domain" description="Replication factor-A protein 1 N-terminal" evidence="15">
    <location>
        <begin position="5"/>
        <end position="105"/>
    </location>
</feature>
<feature type="compositionally biased region" description="Low complexity" evidence="13">
    <location>
        <begin position="821"/>
        <end position="834"/>
    </location>
</feature>
<comment type="subcellular location">
    <subcellularLocation>
        <location evidence="1 12">Nucleus</location>
    </subcellularLocation>
</comment>
<dbReference type="Pfam" id="PF04057">
    <property type="entry name" value="Rep-A_N"/>
    <property type="match status" value="1"/>
</dbReference>
<evidence type="ECO:0000259" key="15">
    <source>
        <dbReference type="Pfam" id="PF04057"/>
    </source>
</evidence>
<evidence type="ECO:0000256" key="9">
    <source>
        <dbReference type="ARBA" id="ARBA00023172"/>
    </source>
</evidence>
<dbReference type="GO" id="GO:0006281">
    <property type="term" value="P:DNA repair"/>
    <property type="evidence" value="ECO:0007669"/>
    <property type="project" value="UniProtKB-KW"/>
</dbReference>
<keyword evidence="7 12" id="KW-0862">Zinc</keyword>
<dbReference type="GO" id="GO:0006310">
    <property type="term" value="P:DNA recombination"/>
    <property type="evidence" value="ECO:0007669"/>
    <property type="project" value="UniProtKB-KW"/>
</dbReference>
<dbReference type="Pfam" id="PF08646">
    <property type="entry name" value="Rep_fac-A_C"/>
    <property type="match status" value="1"/>
</dbReference>
<dbReference type="InterPro" id="IPR013955">
    <property type="entry name" value="Rep_factor-A_C"/>
</dbReference>
<keyword evidence="8 12" id="KW-0238">DNA-binding</keyword>
<feature type="non-terminal residue" evidence="18">
    <location>
        <position position="1"/>
    </location>
</feature>
<evidence type="ECO:0000256" key="13">
    <source>
        <dbReference type="SAM" id="MobiDB-lite"/>
    </source>
</evidence>
<sequence>ATMQLSRGAIAGILSDGPPQVYTVQCAGVKKVMNPNGQPRYRLMLSDGEFQYVCMLASQLSDLVVNQLQEGCILQITEYICQFVQTKKYVQQIVVVVVIVLNCKVVQAECPKIGNPVMYTDPSVVAAPGTAQPSAAAPAPFAAPQHAAHPASAYGAPPATGPAPAYGAPPPTGSASAYGAPPSAGAAPAYGAPPASAAPAYGAPPASAAPAYGAPPQHAGTPYGVPAPVPSAYGAPPQGTGPAAAAPYAVPPSAGQQGPYGAPQSAGAYGVPPAATGPYGGHSGAAQYGAAVGGGPKAAYGASAYQQQGPKAEPANPYGGGGGGIPAAYPPTTKAYGNPSGPPQYRGQGAVARDAGPASIMPINSLNSYQNRWTIKARVTHKSDIRRYTNARGEGRFFSFDLLDAQGGEIRAVGWNDQCDKWYEAVDTGKVYLVSKASLRNKRGNFNQTRHQFEIHLENGSQVEPVQDEAEIPQLHFNFTSISQLEDVPAGQMVDVVGVVDSVQDWTSITKRDGGETQKRSMIIRDESGRSIEVTLWGAYALTPGDSLQATTAAGTHPVLAVKNARVGDFNGKTLSTVSSSTVLIDPPDVAEAARLRAWYDQGGCAQAAAALSKPSGGGGRADRRVTLSQIADEGLGLGGQPAWVQVVATVAFLRNENMYYPACPLPFNGKTCNKKLQDHTGDGNFYCERCGQNATPDWRYIVSMQVADHSGEIWVTAFNEAAPELIGVPAGELRQLCEDGNPRFAFLVQQACFKTYTMKLKVAEDTYNDETKIRISLVSATAPDYGAESRTLLDLIGKLQRGEQIFGPPVPAAGGPGALPGVARGGAPPAQQQGYGGGYGAPAPRPAIGGYGDGGAARGGYGAYGGTALANAG</sequence>
<feature type="region of interest" description="Disordered" evidence="13">
    <location>
        <begin position="308"/>
        <end position="352"/>
    </location>
</feature>
<dbReference type="FunFam" id="2.40.50.140:FF:000041">
    <property type="entry name" value="Replication protein A subunit"/>
    <property type="match status" value="1"/>
</dbReference>
<dbReference type="InterPro" id="IPR031657">
    <property type="entry name" value="REPA_OB_2"/>
</dbReference>
<feature type="non-terminal residue" evidence="18">
    <location>
        <position position="874"/>
    </location>
</feature>
<evidence type="ECO:0000256" key="10">
    <source>
        <dbReference type="ARBA" id="ARBA00023204"/>
    </source>
</evidence>
<comment type="caution">
    <text evidence="18">The sequence shown here is derived from an EMBL/GenBank/DDBJ whole genome shotgun (WGS) entry which is preliminary data.</text>
</comment>
<dbReference type="Proteomes" id="UP000279271">
    <property type="component" value="Unassembled WGS sequence"/>
</dbReference>
<dbReference type="FunFam" id="2.40.50.140:FF:000090">
    <property type="entry name" value="Replication protein A subunit"/>
    <property type="match status" value="1"/>
</dbReference>
<feature type="domain" description="Replication factor A C-terminal" evidence="16">
    <location>
        <begin position="644"/>
        <end position="793"/>
    </location>
</feature>
<name>A0A3M7KSX1_AUXPR</name>
<evidence type="ECO:0000256" key="4">
    <source>
        <dbReference type="ARBA" id="ARBA00022723"/>
    </source>
</evidence>
<protein>
    <recommendedName>
        <fullName evidence="12">Replication protein A subunit</fullName>
    </recommendedName>
</protein>
<comment type="function">
    <text evidence="12">Component of the replication protein A complex (RPA) required for DNA recombination, repair and replication. The activity of RPA is mediated by single-stranded DNA binding and protein interactions. Probably involved in repair of double-strand DNA breaks (DSBs) induced by genotoxic stresses.</text>
</comment>
<evidence type="ECO:0000259" key="14">
    <source>
        <dbReference type="Pfam" id="PF01336"/>
    </source>
</evidence>
<dbReference type="PANTHER" id="PTHR47165:SF4">
    <property type="entry name" value="OS03G0429900 PROTEIN"/>
    <property type="match status" value="1"/>
</dbReference>
<dbReference type="AlphaFoldDB" id="A0A3M7KSX1"/>
<keyword evidence="9" id="KW-0233">DNA recombination</keyword>
<accession>A0A3M7KSX1</accession>
<keyword evidence="10" id="KW-0234">DNA repair</keyword>
<feature type="region of interest" description="Disordered" evidence="13">
    <location>
        <begin position="821"/>
        <end position="842"/>
    </location>
</feature>
<dbReference type="Pfam" id="PF01336">
    <property type="entry name" value="tRNA_anti-codon"/>
    <property type="match status" value="1"/>
</dbReference>
<dbReference type="InterPro" id="IPR007199">
    <property type="entry name" value="Rep_factor-A_N"/>
</dbReference>
<evidence type="ECO:0000259" key="16">
    <source>
        <dbReference type="Pfam" id="PF08646"/>
    </source>
</evidence>
<dbReference type="Gene3D" id="2.40.50.140">
    <property type="entry name" value="Nucleic acid-binding proteins"/>
    <property type="match status" value="4"/>
</dbReference>
<evidence type="ECO:0000259" key="17">
    <source>
        <dbReference type="Pfam" id="PF16900"/>
    </source>
</evidence>
<dbReference type="InterPro" id="IPR004365">
    <property type="entry name" value="NA-bd_OB_tRNA"/>
</dbReference>
<evidence type="ECO:0000313" key="19">
    <source>
        <dbReference type="Proteomes" id="UP000279271"/>
    </source>
</evidence>
<dbReference type="Pfam" id="PF16900">
    <property type="entry name" value="REPA_OB_2"/>
    <property type="match status" value="1"/>
</dbReference>
<dbReference type="FunFam" id="2.40.50.140:FF:000064">
    <property type="entry name" value="Replication protein A subunit"/>
    <property type="match status" value="1"/>
</dbReference>
<gene>
    <name evidence="18" type="ORF">APUTEX25_003625</name>
</gene>
<evidence type="ECO:0000256" key="11">
    <source>
        <dbReference type="ARBA" id="ARBA00023242"/>
    </source>
</evidence>
<dbReference type="GO" id="GO:0008270">
    <property type="term" value="F:zinc ion binding"/>
    <property type="evidence" value="ECO:0007669"/>
    <property type="project" value="UniProtKB-KW"/>
</dbReference>
<evidence type="ECO:0000256" key="3">
    <source>
        <dbReference type="ARBA" id="ARBA00022705"/>
    </source>
</evidence>
<dbReference type="CDD" id="cd04474">
    <property type="entry name" value="RPA1_DBD_A"/>
    <property type="match status" value="1"/>
</dbReference>
<comment type="similarity">
    <text evidence="2 12">Belongs to the replication factor A protein 1 family.</text>
</comment>
<evidence type="ECO:0000256" key="2">
    <source>
        <dbReference type="ARBA" id="ARBA00005690"/>
    </source>
</evidence>
<dbReference type="CDD" id="cd04475">
    <property type="entry name" value="RPA1_DBD_B"/>
    <property type="match status" value="1"/>
</dbReference>
<keyword evidence="3 12" id="KW-0235">DNA replication</keyword>
<reference evidence="19" key="1">
    <citation type="journal article" date="2018" name="Algal Res.">
        <title>Characterization of plant carbon substrate utilization by Auxenochlorella protothecoides.</title>
        <authorList>
            <person name="Vogler B.W."/>
            <person name="Starkenburg S.R."/>
            <person name="Sudasinghe N."/>
            <person name="Schambach J.Y."/>
            <person name="Rollin J.A."/>
            <person name="Pattathil S."/>
            <person name="Barry A.N."/>
        </authorList>
    </citation>
    <scope>NUCLEOTIDE SEQUENCE [LARGE SCALE GENOMIC DNA]</scope>
    <source>
        <strain evidence="19">UTEX 25</strain>
    </source>
</reference>
<dbReference type="NCBIfam" id="TIGR00617">
    <property type="entry name" value="rpa1"/>
    <property type="match status" value="1"/>
</dbReference>
<evidence type="ECO:0000256" key="1">
    <source>
        <dbReference type="ARBA" id="ARBA00004123"/>
    </source>
</evidence>
<keyword evidence="11 12" id="KW-0539">Nucleus</keyword>
<evidence type="ECO:0000256" key="12">
    <source>
        <dbReference type="RuleBase" id="RU364130"/>
    </source>
</evidence>
<evidence type="ECO:0000256" key="7">
    <source>
        <dbReference type="ARBA" id="ARBA00022833"/>
    </source>
</evidence>
<dbReference type="InterPro" id="IPR012340">
    <property type="entry name" value="NA-bd_OB-fold"/>
</dbReference>
<proteinExistence type="inferred from homology"/>
<feature type="region of interest" description="Disordered" evidence="13">
    <location>
        <begin position="234"/>
        <end position="266"/>
    </location>
</feature>
<evidence type="ECO:0000313" key="18">
    <source>
        <dbReference type="EMBL" id="RMZ52482.1"/>
    </source>
</evidence>
<keyword evidence="5" id="KW-0227">DNA damage</keyword>
<keyword evidence="4 12" id="KW-0479">Metal-binding</keyword>
<dbReference type="CDD" id="cd04476">
    <property type="entry name" value="RPA1_DBD_C"/>
    <property type="match status" value="1"/>
</dbReference>
<evidence type="ECO:0000256" key="8">
    <source>
        <dbReference type="ARBA" id="ARBA00023125"/>
    </source>
</evidence>
<dbReference type="EMBL" id="QOKY01000204">
    <property type="protein sequence ID" value="RMZ52482.1"/>
    <property type="molecule type" value="Genomic_DNA"/>
</dbReference>
<evidence type="ECO:0000256" key="6">
    <source>
        <dbReference type="ARBA" id="ARBA00022771"/>
    </source>
</evidence>
<dbReference type="InterPro" id="IPR047192">
    <property type="entry name" value="Euk_RPA1_DBD_C"/>
</dbReference>
<feature type="domain" description="OB" evidence="14">
    <location>
        <begin position="373"/>
        <end position="457"/>
    </location>
</feature>
<dbReference type="GO" id="GO:0005634">
    <property type="term" value="C:nucleus"/>
    <property type="evidence" value="ECO:0007669"/>
    <property type="project" value="UniProtKB-SubCell"/>
</dbReference>
<comment type="subunit">
    <text evidence="12">Heterotrimer of RPA1, RPA2 and RPA3 (canonical replication protein A complex).</text>
</comment>
<dbReference type="InterPro" id="IPR004591">
    <property type="entry name" value="Rfa1"/>
</dbReference>
<dbReference type="GO" id="GO:0006260">
    <property type="term" value="P:DNA replication"/>
    <property type="evidence" value="ECO:0007669"/>
    <property type="project" value="UniProtKB-KW"/>
</dbReference>
<dbReference type="GO" id="GO:0003677">
    <property type="term" value="F:DNA binding"/>
    <property type="evidence" value="ECO:0007669"/>
    <property type="project" value="UniProtKB-KW"/>
</dbReference>
<feature type="domain" description="Replication protein A OB" evidence="17">
    <location>
        <begin position="482"/>
        <end position="585"/>
    </location>
</feature>
<dbReference type="PANTHER" id="PTHR47165">
    <property type="entry name" value="OS03G0429900 PROTEIN"/>
    <property type="match status" value="1"/>
</dbReference>
<organism evidence="18 19">
    <name type="scientific">Auxenochlorella protothecoides</name>
    <name type="common">Green microalga</name>
    <name type="synonym">Chlorella protothecoides</name>
    <dbReference type="NCBI Taxonomy" id="3075"/>
    <lineage>
        <taxon>Eukaryota</taxon>
        <taxon>Viridiplantae</taxon>
        <taxon>Chlorophyta</taxon>
        <taxon>core chlorophytes</taxon>
        <taxon>Trebouxiophyceae</taxon>
        <taxon>Chlorellales</taxon>
        <taxon>Chlorellaceae</taxon>
        <taxon>Auxenochlorella</taxon>
    </lineage>
</organism>
<evidence type="ECO:0000256" key="5">
    <source>
        <dbReference type="ARBA" id="ARBA00022763"/>
    </source>
</evidence>
<keyword evidence="6 12" id="KW-0863">Zinc-finger</keyword>